<proteinExistence type="predicted"/>
<dbReference type="Proteomes" id="UP000230842">
    <property type="component" value="Unassembled WGS sequence"/>
</dbReference>
<evidence type="ECO:0000313" key="3">
    <source>
        <dbReference type="Proteomes" id="UP000230842"/>
    </source>
</evidence>
<dbReference type="InterPro" id="IPR001608">
    <property type="entry name" value="Ala_racemase_N"/>
</dbReference>
<evidence type="ECO:0000259" key="1">
    <source>
        <dbReference type="Pfam" id="PF01168"/>
    </source>
</evidence>
<accession>A0A0B2BP58</accession>
<dbReference type="Gene3D" id="3.20.20.10">
    <property type="entry name" value="Alanine racemase"/>
    <property type="match status" value="1"/>
</dbReference>
<keyword evidence="3" id="KW-1185">Reference proteome</keyword>
<comment type="caution">
    <text evidence="2">The sequence shown here is derived from an EMBL/GenBank/DDBJ whole genome shotgun (WGS) entry which is preliminary data.</text>
</comment>
<organism evidence="2 3">
    <name type="scientific">Mumia flava</name>
    <dbReference type="NCBI Taxonomy" id="1348852"/>
    <lineage>
        <taxon>Bacteria</taxon>
        <taxon>Bacillati</taxon>
        <taxon>Actinomycetota</taxon>
        <taxon>Actinomycetes</taxon>
        <taxon>Propionibacteriales</taxon>
        <taxon>Nocardioidaceae</taxon>
        <taxon>Mumia</taxon>
    </lineage>
</organism>
<dbReference type="OrthoDB" id="2445260at2"/>
<dbReference type="GO" id="GO:0008721">
    <property type="term" value="F:D-serine ammonia-lyase activity"/>
    <property type="evidence" value="ECO:0007669"/>
    <property type="project" value="TreeGrafter"/>
</dbReference>
<dbReference type="SUPFAM" id="SSF51419">
    <property type="entry name" value="PLP-binding barrel"/>
    <property type="match status" value="1"/>
</dbReference>
<dbReference type="PANTHER" id="PTHR28004">
    <property type="entry name" value="ZGC:162816-RELATED"/>
    <property type="match status" value="1"/>
</dbReference>
<sequence>MERLDRLTRGLEAPYAVVDGAALAHNTTELVRRSGGVGVRVASKSVRVREIIARTLAQDGFGGVMSYSLAESVWLADHGVGDLLLAYPTADRTALADLVAKEHRLAAITLMVDSLDHLDLIDAAVGTDHPPIRLCLDIDSSLKLGPVHVGVRRSPVHDPDEAVALARAIAARPGFDLVGLMFYDAQVAGLQDSSPLVRLAKSRSVEDIVARRAAIVDGVRSVTDLQIVNAAGTGSLETMSADPYVTEVTAGSGLFMPTLFDSYDAFTATPAAFYALSVVRKPTPDIATLYSGGYAASGAAGKDRLPTPVWPRGLSLIGTEGAGEVQTPVRGRVARGLRVGDRVFMRHAKAGEMCERFDAVHLVGTDGTVETLPTYRGEGKNFG</sequence>
<protein>
    <submittedName>
        <fullName evidence="2">D-serine deaminase-like pyridoxal phosphate-dependent protein</fullName>
    </submittedName>
</protein>
<dbReference type="InterPro" id="IPR051466">
    <property type="entry name" value="D-amino_acid_metab_enzyme"/>
</dbReference>
<name>A0A0B2BP58_9ACTN</name>
<dbReference type="InterPro" id="IPR029066">
    <property type="entry name" value="PLP-binding_barrel"/>
</dbReference>
<evidence type="ECO:0000313" key="2">
    <source>
        <dbReference type="EMBL" id="PJJ57081.1"/>
    </source>
</evidence>
<feature type="domain" description="Alanine racemase N-terminal" evidence="1">
    <location>
        <begin position="18"/>
        <end position="256"/>
    </location>
</feature>
<dbReference type="GO" id="GO:0036088">
    <property type="term" value="P:D-serine catabolic process"/>
    <property type="evidence" value="ECO:0007669"/>
    <property type="project" value="TreeGrafter"/>
</dbReference>
<dbReference type="AlphaFoldDB" id="A0A0B2BP58"/>
<dbReference type="PANTHER" id="PTHR28004:SF2">
    <property type="entry name" value="D-SERINE DEHYDRATASE"/>
    <property type="match status" value="1"/>
</dbReference>
<dbReference type="Pfam" id="PF01168">
    <property type="entry name" value="Ala_racemase_N"/>
    <property type="match status" value="1"/>
</dbReference>
<gene>
    <name evidence="2" type="ORF">CLV56_1302</name>
</gene>
<dbReference type="EMBL" id="PGEZ01000001">
    <property type="protein sequence ID" value="PJJ57081.1"/>
    <property type="molecule type" value="Genomic_DNA"/>
</dbReference>
<reference evidence="2 3" key="1">
    <citation type="submission" date="2017-11" db="EMBL/GenBank/DDBJ databases">
        <title>Genomic Encyclopedia of Archaeal and Bacterial Type Strains, Phase II (KMG-II): From Individual Species to Whole Genera.</title>
        <authorList>
            <person name="Goeker M."/>
        </authorList>
    </citation>
    <scope>NUCLEOTIDE SEQUENCE [LARGE SCALE GENOMIC DNA]</scope>
    <source>
        <strain evidence="2 3">DSM 27763</strain>
    </source>
</reference>